<sequence length="301" mass="33773">MTSTPYQFLCDESRVSFGGDEFVFVEFGEAMDLAEALRIQAITAALTRMAIAGIVDVAPANASYMIRLDPEHLDPRHLVQTLDGLHKQFADSFAVTLDTDIVEIPVWYDDPSTSETCMKFRDRHQSPSETDIQYTARVNDYSSVDELISAHSSAPFIVTFPCFKPGNTESMQLVPRDRQIQTPKYLRPRTETPARAVAHGGAFTVIYPTSGVGGYQLLGRSAVPVVDLTQTTPGYEKSMVLTKSSSLIQFRPIHGDQYRDIRVSSKMGTYQYNRHPVTFVLSRFLDDPIGYAEELKEVVRW</sequence>
<keyword evidence="2 5" id="KW-0378">Hydrolase</keyword>
<dbReference type="Gene3D" id="3.30.1360.40">
    <property type="match status" value="1"/>
</dbReference>
<dbReference type="InterPro" id="IPR029000">
    <property type="entry name" value="Cyclophilin-like_dom_sf"/>
</dbReference>
<dbReference type="Pfam" id="PF02682">
    <property type="entry name" value="CT_C_D"/>
    <property type="match status" value="1"/>
</dbReference>
<dbReference type="PANTHER" id="PTHR34698:SF2">
    <property type="entry name" value="5-OXOPROLINASE SUBUNIT B"/>
    <property type="match status" value="1"/>
</dbReference>
<keyword evidence="3" id="KW-0067">ATP-binding</keyword>
<dbReference type="PANTHER" id="PTHR34698">
    <property type="entry name" value="5-OXOPROLINASE SUBUNIT B"/>
    <property type="match status" value="1"/>
</dbReference>
<proteinExistence type="predicted"/>
<name>A0A0C3A3Q9_RHOER</name>
<dbReference type="Proteomes" id="UP000325576">
    <property type="component" value="Unassembled WGS sequence"/>
</dbReference>
<dbReference type="RefSeq" id="WP_003939693.1">
    <property type="nucleotide sequence ID" value="NZ_JASIRE010000006.1"/>
</dbReference>
<dbReference type="SUPFAM" id="SSF50891">
    <property type="entry name" value="Cyclophilin-like"/>
    <property type="match status" value="1"/>
</dbReference>
<comment type="caution">
    <text evidence="5">The sequence shown here is derived from an EMBL/GenBank/DDBJ whole genome shotgun (WGS) entry which is preliminary data.</text>
</comment>
<gene>
    <name evidence="5" type="ORF">BS297_02860</name>
</gene>
<dbReference type="InterPro" id="IPR003833">
    <property type="entry name" value="CT_C_D"/>
</dbReference>
<evidence type="ECO:0000256" key="1">
    <source>
        <dbReference type="ARBA" id="ARBA00022741"/>
    </source>
</evidence>
<dbReference type="AlphaFoldDB" id="A0A0C3A3Q9"/>
<evidence type="ECO:0000313" key="6">
    <source>
        <dbReference type="Proteomes" id="UP000325576"/>
    </source>
</evidence>
<dbReference type="Gene3D" id="2.40.100.10">
    <property type="entry name" value="Cyclophilin-like"/>
    <property type="match status" value="1"/>
</dbReference>
<protein>
    <submittedName>
        <fullName evidence="5">Allophanate hydrolase</fullName>
    </submittedName>
</protein>
<evidence type="ECO:0000313" key="5">
    <source>
        <dbReference type="EMBL" id="KAB2586897.1"/>
    </source>
</evidence>
<reference evidence="5 6" key="1">
    <citation type="journal article" date="2017" name="Poromechanics V (2013)">
        <title>Genomic Characterization of the Arsenic-Tolerant Actinobacterium, &lt;i&gt;Rhodococcus erythropolis&lt;/i&gt; S43.</title>
        <authorList>
            <person name="Retamal-Morales G."/>
            <person name="Mehnert M."/>
            <person name="Schwabe R."/>
            <person name="Tischler D."/>
            <person name="Schloemann M."/>
            <person name="Levican G.J."/>
        </authorList>
    </citation>
    <scope>NUCLEOTIDE SEQUENCE [LARGE SCALE GENOMIC DNA]</scope>
    <source>
        <strain evidence="5 6">S43</strain>
    </source>
</reference>
<feature type="domain" description="Carboxyltransferase" evidence="4">
    <location>
        <begin position="13"/>
        <end position="236"/>
    </location>
</feature>
<dbReference type="SUPFAM" id="SSF160467">
    <property type="entry name" value="PH0987 N-terminal domain-like"/>
    <property type="match status" value="1"/>
</dbReference>
<dbReference type="InterPro" id="IPR010016">
    <property type="entry name" value="PxpB"/>
</dbReference>
<keyword evidence="1" id="KW-0547">Nucleotide-binding</keyword>
<evidence type="ECO:0000256" key="3">
    <source>
        <dbReference type="ARBA" id="ARBA00022840"/>
    </source>
</evidence>
<dbReference type="GO" id="GO:0005524">
    <property type="term" value="F:ATP binding"/>
    <property type="evidence" value="ECO:0007669"/>
    <property type="project" value="UniProtKB-KW"/>
</dbReference>
<dbReference type="EMBL" id="MRBO01000108">
    <property type="protein sequence ID" value="KAB2586897.1"/>
    <property type="molecule type" value="Genomic_DNA"/>
</dbReference>
<evidence type="ECO:0000259" key="4">
    <source>
        <dbReference type="SMART" id="SM00796"/>
    </source>
</evidence>
<organism evidence="5 6">
    <name type="scientific">Rhodococcus erythropolis</name>
    <name type="common">Arthrobacter picolinophilus</name>
    <dbReference type="NCBI Taxonomy" id="1833"/>
    <lineage>
        <taxon>Bacteria</taxon>
        <taxon>Bacillati</taxon>
        <taxon>Actinomycetota</taxon>
        <taxon>Actinomycetes</taxon>
        <taxon>Mycobacteriales</taxon>
        <taxon>Nocardiaceae</taxon>
        <taxon>Rhodococcus</taxon>
        <taxon>Rhodococcus erythropolis group</taxon>
    </lineage>
</organism>
<accession>A0A0C3A3Q9</accession>
<dbReference type="SMART" id="SM00796">
    <property type="entry name" value="AHS1"/>
    <property type="match status" value="1"/>
</dbReference>
<dbReference type="GO" id="GO:0016787">
    <property type="term" value="F:hydrolase activity"/>
    <property type="evidence" value="ECO:0007669"/>
    <property type="project" value="UniProtKB-KW"/>
</dbReference>
<evidence type="ECO:0000256" key="2">
    <source>
        <dbReference type="ARBA" id="ARBA00022801"/>
    </source>
</evidence>